<comment type="caution">
    <text evidence="1">The sequence shown here is derived from an EMBL/GenBank/DDBJ whole genome shotgun (WGS) entry which is preliminary data.</text>
</comment>
<evidence type="ECO:0000313" key="2">
    <source>
        <dbReference type="Proteomes" id="UP001152178"/>
    </source>
</evidence>
<name>A0ABT4QVR0_9HYPH</name>
<organism evidence="1 2">
    <name type="scientific">Mesorhizobium qingshengii</name>
    <dbReference type="NCBI Taxonomy" id="1165689"/>
    <lineage>
        <taxon>Bacteria</taxon>
        <taxon>Pseudomonadati</taxon>
        <taxon>Pseudomonadota</taxon>
        <taxon>Alphaproteobacteria</taxon>
        <taxon>Hyphomicrobiales</taxon>
        <taxon>Phyllobacteriaceae</taxon>
        <taxon>Mesorhizobium</taxon>
    </lineage>
</organism>
<dbReference type="RefSeq" id="WP_269906010.1">
    <property type="nucleotide sequence ID" value="NZ_JAPFQA010000006.1"/>
</dbReference>
<protein>
    <submittedName>
        <fullName evidence="1">Uncharacterized protein</fullName>
    </submittedName>
</protein>
<gene>
    <name evidence="1" type="ORF">OOJ09_15440</name>
</gene>
<proteinExistence type="predicted"/>
<reference evidence="1" key="1">
    <citation type="submission" date="2022-11" db="EMBL/GenBank/DDBJ databases">
        <authorList>
            <person name="Coimbra C."/>
        </authorList>
    </citation>
    <scope>NUCLEOTIDE SEQUENCE</scope>
    <source>
        <strain evidence="1">Jales19</strain>
    </source>
</reference>
<evidence type="ECO:0000313" key="1">
    <source>
        <dbReference type="EMBL" id="MCZ8545584.1"/>
    </source>
</evidence>
<keyword evidence="2" id="KW-1185">Reference proteome</keyword>
<accession>A0ABT4QVR0</accession>
<dbReference type="Proteomes" id="UP001152178">
    <property type="component" value="Unassembled WGS sequence"/>
</dbReference>
<dbReference type="EMBL" id="JAPFQA010000006">
    <property type="protein sequence ID" value="MCZ8545584.1"/>
    <property type="molecule type" value="Genomic_DNA"/>
</dbReference>
<sequence>MSRVISAARLALDGVTDATRSGAATQARRKDRASLAGMATSILDSSTPTSLVWPLDFVSASDPNLLHIQARRLDAGTAVRADRRCLP</sequence>